<keyword evidence="11" id="KW-1185">Reference proteome</keyword>
<evidence type="ECO:0000259" key="9">
    <source>
        <dbReference type="SMART" id="SM00977"/>
    </source>
</evidence>
<evidence type="ECO:0000313" key="10">
    <source>
        <dbReference type="EMBL" id="AWV98554.1"/>
    </source>
</evidence>
<evidence type="ECO:0000256" key="7">
    <source>
        <dbReference type="ARBA" id="ARBA00048539"/>
    </source>
</evidence>
<dbReference type="GO" id="GO:0006400">
    <property type="term" value="P:tRNA modification"/>
    <property type="evidence" value="ECO:0007669"/>
    <property type="project" value="UniProtKB-UniRule"/>
</dbReference>
<dbReference type="PANTHER" id="PTHR43033">
    <property type="entry name" value="TRNA(ILE)-LYSIDINE SYNTHASE-RELATED"/>
    <property type="match status" value="1"/>
</dbReference>
<dbReference type="InterPro" id="IPR012795">
    <property type="entry name" value="tRNA_Ile_lys_synt_N"/>
</dbReference>
<keyword evidence="2 8" id="KW-0963">Cytoplasm</keyword>
<dbReference type="RefSeq" id="WP_111371747.1">
    <property type="nucleotide sequence ID" value="NZ_CP029480.1"/>
</dbReference>
<feature type="binding site" evidence="8">
    <location>
        <begin position="26"/>
        <end position="31"/>
    </location>
    <ligand>
        <name>ATP</name>
        <dbReference type="ChEBI" id="CHEBI:30616"/>
    </ligand>
</feature>
<reference evidence="10 11" key="1">
    <citation type="submission" date="2018-05" db="EMBL/GenBank/DDBJ databases">
        <title>Complete genome sequence of Arcticibacterium luteifluviistationis SM1504T, a cytophagaceae bacterium isolated from Arctic surface seawater.</title>
        <authorList>
            <person name="Li Y."/>
            <person name="Qin Q.-L."/>
        </authorList>
    </citation>
    <scope>NUCLEOTIDE SEQUENCE [LARGE SCALE GENOMIC DNA]</scope>
    <source>
        <strain evidence="10 11">SM1504</strain>
    </source>
</reference>
<dbReference type="Proteomes" id="UP000249873">
    <property type="component" value="Chromosome"/>
</dbReference>
<dbReference type="KEGG" id="als:DJ013_10395"/>
<dbReference type="SUPFAM" id="SSF52402">
    <property type="entry name" value="Adenine nucleotide alpha hydrolases-like"/>
    <property type="match status" value="1"/>
</dbReference>
<gene>
    <name evidence="8 10" type="primary">tilS</name>
    <name evidence="10" type="ORF">DJ013_10395</name>
</gene>
<comment type="function">
    <text evidence="8">Ligates lysine onto the cytidine present at position 34 of the AUA codon-specific tRNA(Ile) that contains the anticodon CAU, in an ATP-dependent manner. Cytidine is converted to lysidine, thus changing the amino acid specificity of the tRNA from methionine to isoleucine.</text>
</comment>
<evidence type="ECO:0000256" key="1">
    <source>
        <dbReference type="ARBA" id="ARBA00004496"/>
    </source>
</evidence>
<keyword evidence="6 8" id="KW-0067">ATP-binding</keyword>
<protein>
    <recommendedName>
        <fullName evidence="8">tRNA(Ile)-lysidine synthase</fullName>
        <ecNumber evidence="8">6.3.4.19</ecNumber>
    </recommendedName>
    <alternativeName>
        <fullName evidence="8">tRNA(Ile)-2-lysyl-cytidine synthase</fullName>
    </alternativeName>
    <alternativeName>
        <fullName evidence="8">tRNA(Ile)-lysidine synthetase</fullName>
    </alternativeName>
</protein>
<evidence type="ECO:0000313" key="11">
    <source>
        <dbReference type="Proteomes" id="UP000249873"/>
    </source>
</evidence>
<organism evidence="10 11">
    <name type="scientific">Arcticibacterium luteifluviistationis</name>
    <dbReference type="NCBI Taxonomy" id="1784714"/>
    <lineage>
        <taxon>Bacteria</taxon>
        <taxon>Pseudomonadati</taxon>
        <taxon>Bacteroidota</taxon>
        <taxon>Cytophagia</taxon>
        <taxon>Cytophagales</taxon>
        <taxon>Leadbetterellaceae</taxon>
        <taxon>Arcticibacterium</taxon>
    </lineage>
</organism>
<dbReference type="NCBIfam" id="TIGR02433">
    <property type="entry name" value="lysidine_TilS_C"/>
    <property type="match status" value="1"/>
</dbReference>
<keyword evidence="3 8" id="KW-0436">Ligase</keyword>
<dbReference type="EMBL" id="CP029480">
    <property type="protein sequence ID" value="AWV98554.1"/>
    <property type="molecule type" value="Genomic_DNA"/>
</dbReference>
<evidence type="ECO:0000256" key="5">
    <source>
        <dbReference type="ARBA" id="ARBA00022741"/>
    </source>
</evidence>
<dbReference type="GO" id="GO:0005524">
    <property type="term" value="F:ATP binding"/>
    <property type="evidence" value="ECO:0007669"/>
    <property type="project" value="UniProtKB-UniRule"/>
</dbReference>
<dbReference type="Pfam" id="PF11734">
    <property type="entry name" value="TilS_C"/>
    <property type="match status" value="1"/>
</dbReference>
<dbReference type="SUPFAM" id="SSF56037">
    <property type="entry name" value="PheT/TilS domain"/>
    <property type="match status" value="1"/>
</dbReference>
<sequence length="443" mass="50676">MEIPFLTYLKTTIKISEFDGLLLAVSGGVDSMCMLRLFEGTKYKVVVAHCNFSLRGEHSDGDEELIKAYCSQRGIKFETIKFDTLGYAAEQKISMEMAARDLRYTWFEGLLKKHKLQWIATAHHAQDSLETALLNLTRGTGLSGLKGILPKTDRVIRPLLFAKKDDIKAFAEQEGIPWREDSSNASDKYNRNHVRHHVIPLLEKLNPKVVENFHHTSSRVTNALDYIKNELLVFKRDYLKTTEDSISIASDVFFDESKATLVEFWLEELGFNYDTTISVLASKESLSGSQFFSASHRLLIDRETVIVTLISQKTEMLDIEIPNDSEDVECIFGNLKFKVFSDLPSKEELIKPTKAFLNVAKLNYPLKLRKWQKGDVFQPFGMKGKKKVSDFLIDEKVPVSEKEKVMVLCSDREIVWLLGYRISENFKIDKSTSQLLEVTYSPK</sequence>
<dbReference type="GO" id="GO:0032267">
    <property type="term" value="F:tRNA(Ile)-lysidine synthase activity"/>
    <property type="evidence" value="ECO:0007669"/>
    <property type="project" value="UniProtKB-EC"/>
</dbReference>
<comment type="similarity">
    <text evidence="8">Belongs to the tRNA(Ile)-lysidine synthase family.</text>
</comment>
<dbReference type="Pfam" id="PF01171">
    <property type="entry name" value="ATP_bind_3"/>
    <property type="match status" value="1"/>
</dbReference>
<name>A0A2Z4GBP0_9BACT</name>
<dbReference type="HAMAP" id="MF_01161">
    <property type="entry name" value="tRNA_Ile_lys_synt"/>
    <property type="match status" value="1"/>
</dbReference>
<dbReference type="OrthoDB" id="9807403at2"/>
<dbReference type="InterPro" id="IPR014729">
    <property type="entry name" value="Rossmann-like_a/b/a_fold"/>
</dbReference>
<dbReference type="AlphaFoldDB" id="A0A2Z4GBP0"/>
<dbReference type="SMART" id="SM00977">
    <property type="entry name" value="TilS_C"/>
    <property type="match status" value="1"/>
</dbReference>
<dbReference type="CDD" id="cd01992">
    <property type="entry name" value="TilS_N"/>
    <property type="match status" value="1"/>
</dbReference>
<dbReference type="EC" id="6.3.4.19" evidence="8"/>
<evidence type="ECO:0000256" key="3">
    <source>
        <dbReference type="ARBA" id="ARBA00022598"/>
    </source>
</evidence>
<evidence type="ECO:0000256" key="8">
    <source>
        <dbReference type="HAMAP-Rule" id="MF_01161"/>
    </source>
</evidence>
<dbReference type="Gene3D" id="3.40.50.620">
    <property type="entry name" value="HUPs"/>
    <property type="match status" value="1"/>
</dbReference>
<dbReference type="PANTHER" id="PTHR43033:SF1">
    <property type="entry name" value="TRNA(ILE)-LYSIDINE SYNTHASE-RELATED"/>
    <property type="match status" value="1"/>
</dbReference>
<dbReference type="InterPro" id="IPR012094">
    <property type="entry name" value="tRNA_Ile_lys_synt"/>
</dbReference>
<comment type="domain">
    <text evidence="8">The N-terminal region contains the highly conserved SGGXDS motif, predicted to be a P-loop motif involved in ATP binding.</text>
</comment>
<evidence type="ECO:0000256" key="6">
    <source>
        <dbReference type="ARBA" id="ARBA00022840"/>
    </source>
</evidence>
<keyword evidence="4 8" id="KW-0819">tRNA processing</keyword>
<proteinExistence type="inferred from homology"/>
<comment type="catalytic activity">
    <reaction evidence="7 8">
        <text>cytidine(34) in tRNA(Ile2) + L-lysine + ATP = lysidine(34) in tRNA(Ile2) + AMP + diphosphate + H(+)</text>
        <dbReference type="Rhea" id="RHEA:43744"/>
        <dbReference type="Rhea" id="RHEA-COMP:10625"/>
        <dbReference type="Rhea" id="RHEA-COMP:10670"/>
        <dbReference type="ChEBI" id="CHEBI:15378"/>
        <dbReference type="ChEBI" id="CHEBI:30616"/>
        <dbReference type="ChEBI" id="CHEBI:32551"/>
        <dbReference type="ChEBI" id="CHEBI:33019"/>
        <dbReference type="ChEBI" id="CHEBI:82748"/>
        <dbReference type="ChEBI" id="CHEBI:83665"/>
        <dbReference type="ChEBI" id="CHEBI:456215"/>
        <dbReference type="EC" id="6.3.4.19"/>
    </reaction>
</comment>
<evidence type="ECO:0000256" key="4">
    <source>
        <dbReference type="ARBA" id="ARBA00022694"/>
    </source>
</evidence>
<accession>A0A2Z4GBP0</accession>
<evidence type="ECO:0000256" key="2">
    <source>
        <dbReference type="ARBA" id="ARBA00022490"/>
    </source>
</evidence>
<feature type="domain" description="Lysidine-tRNA(Ile) synthetase C-terminal" evidence="9">
    <location>
        <begin position="366"/>
        <end position="438"/>
    </location>
</feature>
<comment type="subcellular location">
    <subcellularLocation>
        <location evidence="1 8">Cytoplasm</location>
    </subcellularLocation>
</comment>
<dbReference type="InterPro" id="IPR012796">
    <property type="entry name" value="Lysidine-tRNA-synth_C"/>
</dbReference>
<dbReference type="GO" id="GO:0005737">
    <property type="term" value="C:cytoplasm"/>
    <property type="evidence" value="ECO:0007669"/>
    <property type="project" value="UniProtKB-SubCell"/>
</dbReference>
<keyword evidence="5 8" id="KW-0547">Nucleotide-binding</keyword>
<dbReference type="NCBIfam" id="TIGR02432">
    <property type="entry name" value="lysidine_TilS_N"/>
    <property type="match status" value="1"/>
</dbReference>
<dbReference type="InterPro" id="IPR011063">
    <property type="entry name" value="TilS/TtcA_N"/>
</dbReference>